<feature type="domain" description="T-SNARE coiled-coil homology" evidence="3">
    <location>
        <begin position="35"/>
        <end position="71"/>
    </location>
</feature>
<protein>
    <recommendedName>
        <fullName evidence="3">t-SNARE coiled-coil homology domain-containing protein</fullName>
    </recommendedName>
</protein>
<evidence type="ECO:0000256" key="1">
    <source>
        <dbReference type="SAM" id="Coils"/>
    </source>
</evidence>
<feature type="transmembrane region" description="Helical" evidence="2">
    <location>
        <begin position="80"/>
        <end position="101"/>
    </location>
</feature>
<dbReference type="InterPro" id="IPR000727">
    <property type="entry name" value="T_SNARE_dom"/>
</dbReference>
<gene>
    <name evidence="4" type="ORF">NESG_00449</name>
</gene>
<dbReference type="HOGENOM" id="CLU_2278191_0_0_1"/>
<dbReference type="PROSITE" id="PS50192">
    <property type="entry name" value="T_SNARE"/>
    <property type="match status" value="1"/>
</dbReference>
<keyword evidence="2" id="KW-1133">Transmembrane helix</keyword>
<evidence type="ECO:0000259" key="3">
    <source>
        <dbReference type="PROSITE" id="PS50192"/>
    </source>
</evidence>
<accession>A0A086J5F3</accession>
<reference evidence="4 5" key="1">
    <citation type="journal article" date="2014" name="Genome Announc.">
        <title>Genome Sequence of the Microsporidian Species Nematocida sp1 Strain ERTm6 (ATCC PRA-372).</title>
        <authorList>
            <person name="Bakowski M.A."/>
            <person name="Priest M."/>
            <person name="Young S."/>
            <person name="Cuomo C.A."/>
            <person name="Troemel E.R."/>
        </authorList>
    </citation>
    <scope>NUCLEOTIDE SEQUENCE [LARGE SCALE GENOMIC DNA]</scope>
    <source>
        <strain evidence="4 5">ERTm6</strain>
    </source>
</reference>
<proteinExistence type="predicted"/>
<feature type="coiled-coil region" evidence="1">
    <location>
        <begin position="47"/>
        <end position="74"/>
    </location>
</feature>
<evidence type="ECO:0000256" key="2">
    <source>
        <dbReference type="SAM" id="Phobius"/>
    </source>
</evidence>
<keyword evidence="1" id="KW-0175">Coiled coil</keyword>
<evidence type="ECO:0000313" key="4">
    <source>
        <dbReference type="EMBL" id="KFG27371.1"/>
    </source>
</evidence>
<comment type="caution">
    <text evidence="4">The sequence shown here is derived from an EMBL/GenBank/DDBJ whole genome shotgun (WGS) entry which is preliminary data.</text>
</comment>
<keyword evidence="5" id="KW-1185">Reference proteome</keyword>
<dbReference type="AlphaFoldDB" id="A0A086J5F3"/>
<keyword evidence="2" id="KW-0472">Membrane</keyword>
<dbReference type="EMBL" id="AKIJ01000001">
    <property type="protein sequence ID" value="KFG27371.1"/>
    <property type="molecule type" value="Genomic_DNA"/>
</dbReference>
<keyword evidence="2" id="KW-0812">Transmembrane</keyword>
<dbReference type="GeneID" id="77675422"/>
<dbReference type="Gene3D" id="1.20.5.110">
    <property type="match status" value="1"/>
</dbReference>
<name>A0A086J5F3_NEMA1</name>
<dbReference type="RefSeq" id="XP_052905926.1">
    <property type="nucleotide sequence ID" value="XM_053048101.1"/>
</dbReference>
<dbReference type="Proteomes" id="UP000054524">
    <property type="component" value="Unassembled WGS sequence"/>
</dbReference>
<evidence type="ECO:0000313" key="5">
    <source>
        <dbReference type="Proteomes" id="UP000054524"/>
    </source>
</evidence>
<sequence>MQMQKYLEKEELVEHEILLHGTAKSLNDATLQLSEINSVVTAQGEVLAKIQRKINQTEDMLKKASKKLSLLLQKSKKRRVFSFCLLCLTTLVVFSMFVYAYK</sequence>
<organism evidence="4 5">
    <name type="scientific">Nematocida ausubeli (strain ATCC PRA-371 / ERTm2)</name>
    <name type="common">Nematode killer fungus</name>
    <dbReference type="NCBI Taxonomy" id="1913371"/>
    <lineage>
        <taxon>Eukaryota</taxon>
        <taxon>Fungi</taxon>
        <taxon>Fungi incertae sedis</taxon>
        <taxon>Microsporidia</taxon>
        <taxon>Nematocida</taxon>
    </lineage>
</organism>